<feature type="region of interest" description="Disordered" evidence="1">
    <location>
        <begin position="230"/>
        <end position="262"/>
    </location>
</feature>
<evidence type="ECO:0000313" key="3">
    <source>
        <dbReference type="Proteomes" id="UP000800235"/>
    </source>
</evidence>
<dbReference type="Proteomes" id="UP000800235">
    <property type="component" value="Unassembled WGS sequence"/>
</dbReference>
<feature type="compositionally biased region" description="Acidic residues" evidence="1">
    <location>
        <begin position="418"/>
        <end position="445"/>
    </location>
</feature>
<dbReference type="CDD" id="cd15489">
    <property type="entry name" value="PHD_SF"/>
    <property type="match status" value="1"/>
</dbReference>
<reference evidence="2" key="1">
    <citation type="journal article" date="2020" name="Stud. Mycol.">
        <title>101 Dothideomycetes genomes: a test case for predicting lifestyles and emergence of pathogens.</title>
        <authorList>
            <person name="Haridas S."/>
            <person name="Albert R."/>
            <person name="Binder M."/>
            <person name="Bloem J."/>
            <person name="Labutti K."/>
            <person name="Salamov A."/>
            <person name="Andreopoulos B."/>
            <person name="Baker S."/>
            <person name="Barry K."/>
            <person name="Bills G."/>
            <person name="Bluhm B."/>
            <person name="Cannon C."/>
            <person name="Castanera R."/>
            <person name="Culley D."/>
            <person name="Daum C."/>
            <person name="Ezra D."/>
            <person name="Gonzalez J."/>
            <person name="Henrissat B."/>
            <person name="Kuo A."/>
            <person name="Liang C."/>
            <person name="Lipzen A."/>
            <person name="Lutzoni F."/>
            <person name="Magnuson J."/>
            <person name="Mondo S."/>
            <person name="Nolan M."/>
            <person name="Ohm R."/>
            <person name="Pangilinan J."/>
            <person name="Park H.-J."/>
            <person name="Ramirez L."/>
            <person name="Alfaro M."/>
            <person name="Sun H."/>
            <person name="Tritt A."/>
            <person name="Yoshinaga Y."/>
            <person name="Zwiers L.-H."/>
            <person name="Turgeon B."/>
            <person name="Goodwin S."/>
            <person name="Spatafora J."/>
            <person name="Crous P."/>
            <person name="Grigoriev I."/>
        </authorList>
    </citation>
    <scope>NUCLEOTIDE SEQUENCE</scope>
    <source>
        <strain evidence="2">CBS 130266</strain>
    </source>
</reference>
<dbReference type="AlphaFoldDB" id="A0A9P4NSZ2"/>
<keyword evidence="3" id="KW-1185">Reference proteome</keyword>
<name>A0A9P4NSZ2_9PEZI</name>
<feature type="compositionally biased region" description="Acidic residues" evidence="1">
    <location>
        <begin position="328"/>
        <end position="341"/>
    </location>
</feature>
<proteinExistence type="predicted"/>
<feature type="region of interest" description="Disordered" evidence="1">
    <location>
        <begin position="316"/>
        <end position="445"/>
    </location>
</feature>
<comment type="caution">
    <text evidence="2">The sequence shown here is derived from an EMBL/GenBank/DDBJ whole genome shotgun (WGS) entry which is preliminary data.</text>
</comment>
<feature type="region of interest" description="Disordered" evidence="1">
    <location>
        <begin position="1"/>
        <end position="136"/>
    </location>
</feature>
<evidence type="ECO:0000256" key="1">
    <source>
        <dbReference type="SAM" id="MobiDB-lite"/>
    </source>
</evidence>
<accession>A0A9P4NSZ2</accession>
<gene>
    <name evidence="2" type="ORF">EJ08DRAFT_659911</name>
</gene>
<sequence length="445" mass="48528">MVTPTVSKKRGFPDSNTSNPNKRHKHGKEEVGGIGRGNGEQDDPAAIELERESDREEDLDDGEQPALAENDVEGGGDEHPTRTPAEEQDDEQRSQAPEVEETEEPMPNEDIGDGREPVEDEDVNGMDKPVPDADAEIARLNNPTEKTLGFSIDDQPNGSVIDKETQEELKTFFTTFTEDLNHKLTDTVDRAIVETRTQLADTIRGSLNQQLQAGWKEFVDRVIDRSGIATTDANKQVDGDNSAAEEEEDAADPPGTQQLGSIADLTKRPCVACNDTKKRILPNKLQCHRCWRVYHRSKVCGGPGKKRLHAFRCKDCLNKSTGKPGADDNGDGSEESDDDSAGEPPDGGKNPRKGKGPAAKKKKGDTREGGQNVDHGPKDGGRQPPKPRKLTKRQTEAKARAAAAVASKAKGKGKQTMEEEASDENEEGENEDSLDDDDLDQYSSD</sequence>
<evidence type="ECO:0000313" key="2">
    <source>
        <dbReference type="EMBL" id="KAF2431605.1"/>
    </source>
</evidence>
<protein>
    <submittedName>
        <fullName evidence="2">Uncharacterized protein</fullName>
    </submittedName>
</protein>
<dbReference type="EMBL" id="MU007031">
    <property type="protein sequence ID" value="KAF2431605.1"/>
    <property type="molecule type" value="Genomic_DNA"/>
</dbReference>
<feature type="compositionally biased region" description="Basic residues" evidence="1">
    <location>
        <begin position="350"/>
        <end position="364"/>
    </location>
</feature>
<feature type="compositionally biased region" description="Basic and acidic residues" evidence="1">
    <location>
        <begin position="76"/>
        <end position="85"/>
    </location>
</feature>
<organism evidence="2 3">
    <name type="scientific">Tothia fuscella</name>
    <dbReference type="NCBI Taxonomy" id="1048955"/>
    <lineage>
        <taxon>Eukaryota</taxon>
        <taxon>Fungi</taxon>
        <taxon>Dikarya</taxon>
        <taxon>Ascomycota</taxon>
        <taxon>Pezizomycotina</taxon>
        <taxon>Dothideomycetes</taxon>
        <taxon>Pleosporomycetidae</taxon>
        <taxon>Venturiales</taxon>
        <taxon>Cylindrosympodiaceae</taxon>
        <taxon>Tothia</taxon>
    </lineage>
</organism>
<feature type="compositionally biased region" description="Acidic residues" evidence="1">
    <location>
        <begin position="98"/>
        <end position="111"/>
    </location>
</feature>